<accession>A0A2N8NXH7</accession>
<dbReference type="InterPro" id="IPR027417">
    <property type="entry name" value="P-loop_NTPase"/>
</dbReference>
<dbReference type="EMBL" id="JACHJF010000012">
    <property type="protein sequence ID" value="MBB5120524.1"/>
    <property type="molecule type" value="Genomic_DNA"/>
</dbReference>
<evidence type="ECO:0000313" key="4">
    <source>
        <dbReference type="EMBL" id="PNE33473.1"/>
    </source>
</evidence>
<name>A0A2N8NXH7_STREU</name>
<evidence type="ECO:0000259" key="2">
    <source>
        <dbReference type="Pfam" id="PF02374"/>
    </source>
</evidence>
<dbReference type="Proteomes" id="UP000528608">
    <property type="component" value="Unassembled WGS sequence"/>
</dbReference>
<sequence length="537" mass="55533">MTLPDQPNGLDKAAVLDIDPVLDDPRTRIVVCCGSGGVGKTTTAAALGLRAAERGRRVVVLTIDPARRLAQSIGIDALDNVPRRVPGTDTSAGGELHAMMLDMKRTFDEIVEAHADAERARAILENPFYQSLSAGFAGTQEYMAMEKLGQLRARDEWDLIVVDTPPSRSALDFLDAPGRLGSFLDGKFIKVLMAPAKLGGRAGMKFLGVGMSVMSGPLNKLMGAQLLRDVQTFVAAMDTMFGGFRTRADATYRLLQAPGTAFLVVAAPERDALREAAYFVERLAAERMPLAGLVLNRVHGSGAARLPADRALAAAEALLDGAGEQSPGRVPAPAAPPGEGAGGAGTATVAGRTGNTRRTSDTSENLDGGGIVDRDSGQAGSRTVDAPGTGTPALPPEGTPESAPENALESTSEKTPESTHGAPDGKGLPQPTSSGDSTARLTAGLLRLHAERMRVLARERRTRDRFTALHPEVAVAEVAALPGDVHDLAGLRAIGELLAAQPAATTVESATASTGAAGAGPEVTDDAVGTSGGDAKR</sequence>
<evidence type="ECO:0000313" key="3">
    <source>
        <dbReference type="EMBL" id="MBB5120524.1"/>
    </source>
</evidence>
<dbReference type="Gene3D" id="3.40.50.300">
    <property type="entry name" value="P-loop containing nucleotide triphosphate hydrolases"/>
    <property type="match status" value="1"/>
</dbReference>
<reference evidence="5" key="1">
    <citation type="submission" date="2015-07" db="EMBL/GenBank/DDBJ databases">
        <authorList>
            <person name="Graham D.E."/>
            <person name="Giannone R.J."/>
            <person name="Gulvik C.A."/>
            <person name="Hettich R.L."/>
            <person name="Klingeman D.M."/>
            <person name="Mahan K.M."/>
            <person name="Parry R.J."/>
            <person name="Spain J.C."/>
        </authorList>
    </citation>
    <scope>NUCLEOTIDE SEQUENCE [LARGE SCALE GENOMIC DNA]</scope>
    <source>
        <strain evidence="5">ATCC 27428</strain>
    </source>
</reference>
<dbReference type="Proteomes" id="UP000235945">
    <property type="component" value="Unassembled WGS sequence"/>
</dbReference>
<dbReference type="GO" id="GO:0005524">
    <property type="term" value="F:ATP binding"/>
    <property type="evidence" value="ECO:0007669"/>
    <property type="project" value="InterPro"/>
</dbReference>
<dbReference type="GO" id="GO:0016887">
    <property type="term" value="F:ATP hydrolysis activity"/>
    <property type="evidence" value="ECO:0007669"/>
    <property type="project" value="InterPro"/>
</dbReference>
<reference evidence="3 6" key="3">
    <citation type="submission" date="2020-08" db="EMBL/GenBank/DDBJ databases">
        <title>Genomic Encyclopedia of Type Strains, Phase III (KMG-III): the genomes of soil and plant-associated and newly described type strains.</title>
        <authorList>
            <person name="Whitman W."/>
        </authorList>
    </citation>
    <scope>NUCLEOTIDE SEQUENCE [LARGE SCALE GENOMIC DNA]</scope>
    <source>
        <strain evidence="3 6">CECT 3259</strain>
    </source>
</reference>
<dbReference type="Pfam" id="PF02374">
    <property type="entry name" value="ArsA_ATPase"/>
    <property type="match status" value="1"/>
</dbReference>
<dbReference type="InterPro" id="IPR016300">
    <property type="entry name" value="ATPase_ArsA/GET3"/>
</dbReference>
<evidence type="ECO:0000313" key="6">
    <source>
        <dbReference type="Proteomes" id="UP000528608"/>
    </source>
</evidence>
<dbReference type="InterPro" id="IPR025723">
    <property type="entry name" value="ArsA/GET3_ATPase-like"/>
</dbReference>
<reference evidence="4" key="2">
    <citation type="submission" date="2015-07" db="EMBL/GenBank/DDBJ databases">
        <authorList>
            <person name="Noorani M."/>
        </authorList>
    </citation>
    <scope>NUCLEOTIDE SEQUENCE [LARGE SCALE GENOMIC DNA]</scope>
    <source>
        <strain evidence="4">ATCC 27428</strain>
    </source>
</reference>
<dbReference type="RefSeq" id="WP_228773268.1">
    <property type="nucleotide sequence ID" value="NZ_JACHJF010000012.1"/>
</dbReference>
<dbReference type="SUPFAM" id="SSF52540">
    <property type="entry name" value="P-loop containing nucleoside triphosphate hydrolases"/>
    <property type="match status" value="1"/>
</dbReference>
<organism evidence="4 5">
    <name type="scientific">Streptomyces eurocidicus</name>
    <name type="common">Streptoverticillium eurocidicus</name>
    <dbReference type="NCBI Taxonomy" id="66423"/>
    <lineage>
        <taxon>Bacteria</taxon>
        <taxon>Bacillati</taxon>
        <taxon>Actinomycetota</taxon>
        <taxon>Actinomycetes</taxon>
        <taxon>Kitasatosporales</taxon>
        <taxon>Streptomycetaceae</taxon>
        <taxon>Streptomyces</taxon>
    </lineage>
</organism>
<protein>
    <submittedName>
        <fullName evidence="3">Anion-transporting ArsA/GET3 family ATPase</fullName>
    </submittedName>
</protein>
<keyword evidence="5" id="KW-1185">Reference proteome</keyword>
<feature type="region of interest" description="Disordered" evidence="1">
    <location>
        <begin position="322"/>
        <end position="438"/>
    </location>
</feature>
<feature type="compositionally biased region" description="Low complexity" evidence="1">
    <location>
        <begin position="322"/>
        <end position="332"/>
    </location>
</feature>
<evidence type="ECO:0000256" key="1">
    <source>
        <dbReference type="SAM" id="MobiDB-lite"/>
    </source>
</evidence>
<dbReference type="PANTHER" id="PTHR10803:SF26">
    <property type="entry name" value="ANION TRANSPORTER ATPASE-RELATED"/>
    <property type="match status" value="1"/>
</dbReference>
<feature type="compositionally biased region" description="Low complexity" evidence="1">
    <location>
        <begin position="346"/>
        <end position="357"/>
    </location>
</feature>
<feature type="region of interest" description="Disordered" evidence="1">
    <location>
        <begin position="510"/>
        <end position="537"/>
    </location>
</feature>
<dbReference type="EMBL" id="LGUI01000003">
    <property type="protein sequence ID" value="PNE33473.1"/>
    <property type="molecule type" value="Genomic_DNA"/>
</dbReference>
<feature type="compositionally biased region" description="Low complexity" evidence="1">
    <location>
        <begin position="510"/>
        <end position="520"/>
    </location>
</feature>
<proteinExistence type="predicted"/>
<dbReference type="PANTHER" id="PTHR10803">
    <property type="entry name" value="ARSENICAL PUMP-DRIVING ATPASE ARSENITE-TRANSLOCATING ATPASE"/>
    <property type="match status" value="1"/>
</dbReference>
<gene>
    <name evidence="4" type="ORF">AF335_11375</name>
    <name evidence="3" type="ORF">FHS36_003966</name>
</gene>
<evidence type="ECO:0000313" key="5">
    <source>
        <dbReference type="Proteomes" id="UP000235945"/>
    </source>
</evidence>
<feature type="domain" description="ArsA/GET3 Anion-transporting ATPase-like" evidence="2">
    <location>
        <begin position="27"/>
        <end position="298"/>
    </location>
</feature>
<comment type="caution">
    <text evidence="4">The sequence shown here is derived from an EMBL/GenBank/DDBJ whole genome shotgun (WGS) entry which is preliminary data.</text>
</comment>
<dbReference type="AlphaFoldDB" id="A0A2N8NXH7"/>
<dbReference type="CDD" id="cd02035">
    <property type="entry name" value="ArsA"/>
    <property type="match status" value="1"/>
</dbReference>